<reference evidence="1 2" key="1">
    <citation type="submission" date="2018-10" db="EMBL/GenBank/DDBJ databases">
        <title>Genome-centric metagenomics revealed C2 chemical producing, CO utilizing Clostridium with novel acetogenic gene cluster.</title>
        <authorList>
            <person name="Kang H."/>
            <person name="Park B."/>
            <person name="Choi I.G."/>
            <person name="Chang I.S."/>
        </authorList>
    </citation>
    <scope>NUCLEOTIDE SEQUENCE [LARGE SCALE GENOMIC DNA]</scope>
    <source>
        <strain evidence="1 2">H21-9</strain>
    </source>
</reference>
<gene>
    <name evidence="1" type="ORF">D9O40_05400</name>
</gene>
<dbReference type="AlphaFoldDB" id="A0A3M0SWF9"/>
<name>A0A3M0SWF9_9CLOT</name>
<organism evidence="1 2">
    <name type="scientific">Clostridium autoethanogenum</name>
    <dbReference type="NCBI Taxonomy" id="84023"/>
    <lineage>
        <taxon>Bacteria</taxon>
        <taxon>Bacillati</taxon>
        <taxon>Bacillota</taxon>
        <taxon>Clostridia</taxon>
        <taxon>Eubacteriales</taxon>
        <taxon>Clostridiaceae</taxon>
        <taxon>Clostridium</taxon>
    </lineage>
</organism>
<accession>A0A3M0SWF9</accession>
<protein>
    <submittedName>
        <fullName evidence="1">Uncharacterized protein</fullName>
    </submittedName>
</protein>
<dbReference type="EMBL" id="RFAQ01000010">
    <property type="protein sequence ID" value="RMD02737.1"/>
    <property type="molecule type" value="Genomic_DNA"/>
</dbReference>
<comment type="caution">
    <text evidence="1">The sequence shown here is derived from an EMBL/GenBank/DDBJ whole genome shotgun (WGS) entry which is preliminary data.</text>
</comment>
<sequence length="148" mass="17001">MKKENKESKTAVKNKKLTIKDLIAKRIAKKNNQHKVVEIEVGEGEIMEFVTPTQKEVFDYLDELDKMNADDSVSTNDVVETYAELIYKQCPTLHDKELVESVKEEMEGHPESDIVLLTFERFDITKIGNELIKASGIEMDKLQNEVKN</sequence>
<dbReference type="Proteomes" id="UP000277999">
    <property type="component" value="Unassembled WGS sequence"/>
</dbReference>
<dbReference type="RefSeq" id="WP_122058126.1">
    <property type="nucleotide sequence ID" value="NZ_RFAQ01000010.1"/>
</dbReference>
<evidence type="ECO:0000313" key="1">
    <source>
        <dbReference type="EMBL" id="RMD02737.1"/>
    </source>
</evidence>
<evidence type="ECO:0000313" key="2">
    <source>
        <dbReference type="Proteomes" id="UP000277999"/>
    </source>
</evidence>
<proteinExistence type="predicted"/>